<sequence length="733" mass="75471">MRVHARVAALVAAATAFAAPGIVQAAELPRGPVTAQTVAAAQTEATAAATAATEAARVAADAGVALDAAKAAAKAAADKAAATNDPADIAAAAAASAAQATAQQNFDAKTAASTKAAADSTAAAANAAREAASLAKVDKGTSTEGTPLPDDTAKPDVQKSDNVDYVGHARGPIAVNGSCPAYNPTGCPAFSALNFLHYENLGYDILVANGTPGLGVWSLKDPKHPEYIASVSAAQIGEKTGEALTRFWEGENMTVDSRRKIAYLSKDSGTKGIAIVDLKDPWHPKLVGFQKTQLGHTATCLNDCRFIWQVGSGVSGRRSAVAVTDIRDIEHPFTYSNVFEAAVRRTSSTSGSTHSVDVDFDGVAWVSGSGGVRGWWTEGQHKDTATGEMRYATPYDPLPYGGGSVAGATGLFMHNAYHVPQALGDQAAGDVMLITNEDNRTNCNVAGKFIIASLKGARDVENNLPAGATTTPALMPQLASYTTAGKPGEFIDPTRAIGDCSAHWFTVKGNIVALGNYEQGTRFVDISDPRNPQQVGYFRVPAKAAAGSAPAVISSNTASAIWHDQYVYVADYARGIDVLKFSAPKGTTQPKTCWNSCADNQTMGDWADASGNAGGTVPATLALTLGAPATFGTFLPGVAQEYTATTKAMVISTAGDATLTAADPSTTANGHLVNGAFSLPQPLQGLGVVKTYSGPVSNDEATVTFKQAIGAGDALRTGSYSKTLTFTLSTTNP</sequence>
<name>A0A660LAY8_9ACTN</name>
<dbReference type="AlphaFoldDB" id="A0A660LAY8"/>
<evidence type="ECO:0000256" key="2">
    <source>
        <dbReference type="SAM" id="SignalP"/>
    </source>
</evidence>
<comment type="caution">
    <text evidence="3">The sequence shown here is derived from an EMBL/GenBank/DDBJ whole genome shotgun (WGS) entry which is preliminary data.</text>
</comment>
<feature type="chain" id="PRO_5024803648" description="LVIVD repeat-containing protein" evidence="2">
    <location>
        <begin position="26"/>
        <end position="733"/>
    </location>
</feature>
<evidence type="ECO:0000313" key="3">
    <source>
        <dbReference type="EMBL" id="RKQ91566.1"/>
    </source>
</evidence>
<keyword evidence="4" id="KW-1185">Reference proteome</keyword>
<feature type="compositionally biased region" description="Basic and acidic residues" evidence="1">
    <location>
        <begin position="151"/>
        <end position="162"/>
    </location>
</feature>
<feature type="region of interest" description="Disordered" evidence="1">
    <location>
        <begin position="134"/>
        <end position="164"/>
    </location>
</feature>
<dbReference type="EMBL" id="RBIL01000001">
    <property type="protein sequence ID" value="RKQ91566.1"/>
    <property type="molecule type" value="Genomic_DNA"/>
</dbReference>
<accession>A0A660LAY8</accession>
<protein>
    <recommendedName>
        <fullName evidence="5">LVIVD repeat-containing protein</fullName>
    </recommendedName>
</protein>
<evidence type="ECO:0000256" key="1">
    <source>
        <dbReference type="SAM" id="MobiDB-lite"/>
    </source>
</evidence>
<feature type="signal peptide" evidence="2">
    <location>
        <begin position="1"/>
        <end position="25"/>
    </location>
</feature>
<keyword evidence="2" id="KW-0732">Signal</keyword>
<gene>
    <name evidence="3" type="ORF">C8N24_1389</name>
</gene>
<organism evidence="3 4">
    <name type="scientific">Solirubrobacter pauli</name>
    <dbReference type="NCBI Taxonomy" id="166793"/>
    <lineage>
        <taxon>Bacteria</taxon>
        <taxon>Bacillati</taxon>
        <taxon>Actinomycetota</taxon>
        <taxon>Thermoleophilia</taxon>
        <taxon>Solirubrobacterales</taxon>
        <taxon>Solirubrobacteraceae</taxon>
        <taxon>Solirubrobacter</taxon>
    </lineage>
</organism>
<evidence type="ECO:0000313" key="4">
    <source>
        <dbReference type="Proteomes" id="UP000278962"/>
    </source>
</evidence>
<proteinExistence type="predicted"/>
<reference evidence="3 4" key="1">
    <citation type="submission" date="2018-10" db="EMBL/GenBank/DDBJ databases">
        <title>Genomic Encyclopedia of Archaeal and Bacterial Type Strains, Phase II (KMG-II): from individual species to whole genera.</title>
        <authorList>
            <person name="Goeker M."/>
        </authorList>
    </citation>
    <scope>NUCLEOTIDE SEQUENCE [LARGE SCALE GENOMIC DNA]</scope>
    <source>
        <strain evidence="3 4">DSM 14954</strain>
    </source>
</reference>
<evidence type="ECO:0008006" key="5">
    <source>
        <dbReference type="Google" id="ProtNLM"/>
    </source>
</evidence>
<dbReference type="Proteomes" id="UP000278962">
    <property type="component" value="Unassembled WGS sequence"/>
</dbReference>